<proteinExistence type="predicted"/>
<keyword evidence="2" id="KW-1185">Reference proteome</keyword>
<evidence type="ECO:0000313" key="2">
    <source>
        <dbReference type="Proteomes" id="UP000077315"/>
    </source>
</evidence>
<dbReference type="InParanoid" id="A0A167NI84"/>
<accession>A0A167NI84</accession>
<dbReference type="RefSeq" id="XP_018294008.1">
    <property type="nucleotide sequence ID" value="XM_018440507.1"/>
</dbReference>
<dbReference type="VEuPathDB" id="FungiDB:PHYBLDRAFT_59498"/>
<dbReference type="OrthoDB" id="5582742at2759"/>
<dbReference type="STRING" id="763407.A0A167NI84"/>
<evidence type="ECO:0000313" key="1">
    <source>
        <dbReference type="EMBL" id="OAD75968.1"/>
    </source>
</evidence>
<name>A0A167NI84_PHYB8</name>
<dbReference type="Proteomes" id="UP000077315">
    <property type="component" value="Unassembled WGS sequence"/>
</dbReference>
<sequence>MNPGERHQENFDKKTLSQFEIEERVQGLLPKELVNDYKKNRRVPHIPEEQRLKNTPAREQKWKHRTTGFSPFFLTYGREPRIPGDPLCPFMDTAIPDDPSLVSDGAIPFLRNLQQARINADARVATNSQQDKERWDSIMKPHQFAIGEHLLLRHENKFGLEYNWMGPYIVIDKNVDKNIYKLTTMEGVPYTSWVHADRLKIAKSDDFDRTWYHPTPARAQMCRDLALDSSSALPFSLVDSSGVDRGLSTVLGGGDVGHYFDESVKSEDS</sequence>
<dbReference type="AlphaFoldDB" id="A0A167NI84"/>
<protein>
    <submittedName>
        <fullName evidence="1">Uncharacterized protein</fullName>
    </submittedName>
</protein>
<dbReference type="EMBL" id="KV440976">
    <property type="protein sequence ID" value="OAD75968.1"/>
    <property type="molecule type" value="Genomic_DNA"/>
</dbReference>
<reference evidence="2" key="1">
    <citation type="submission" date="2015-06" db="EMBL/GenBank/DDBJ databases">
        <title>Expansion of signal transduction pathways in fungi by whole-genome duplication.</title>
        <authorList>
            <consortium name="DOE Joint Genome Institute"/>
            <person name="Corrochano L.M."/>
            <person name="Kuo A."/>
            <person name="Marcet-Houben M."/>
            <person name="Polaino S."/>
            <person name="Salamov A."/>
            <person name="Villalobos J.M."/>
            <person name="Alvarez M.I."/>
            <person name="Avalos J."/>
            <person name="Benito E.P."/>
            <person name="Benoit I."/>
            <person name="Burger G."/>
            <person name="Camino L.P."/>
            <person name="Canovas D."/>
            <person name="Cerda-Olmedo E."/>
            <person name="Cheng J.-F."/>
            <person name="Dominguez A."/>
            <person name="Elias M."/>
            <person name="Eslava A.P."/>
            <person name="Glaser F."/>
            <person name="Grimwood J."/>
            <person name="Gutierrez G."/>
            <person name="Heitman J."/>
            <person name="Henrissat B."/>
            <person name="Iturriaga E.A."/>
            <person name="Lang B.F."/>
            <person name="Lavin J.L."/>
            <person name="Lee S."/>
            <person name="Li W."/>
            <person name="Lindquist E."/>
            <person name="Lopez-Garcia S."/>
            <person name="Luque E.M."/>
            <person name="Marcos A.T."/>
            <person name="Martin J."/>
            <person name="McCluskey K."/>
            <person name="Medina H.R."/>
            <person name="Miralles-Duran A."/>
            <person name="Miyazaki A."/>
            <person name="Munoz-Torres E."/>
            <person name="Oguiza J.A."/>
            <person name="Ohm R."/>
            <person name="Olmedo M."/>
            <person name="Orejas M."/>
            <person name="Ortiz-Castellanos L."/>
            <person name="Pisabarro A.G."/>
            <person name="Rodriguez-Romero J."/>
            <person name="Ruiz-Herrera J."/>
            <person name="Ruiz-Vazquez R."/>
            <person name="Sanz C."/>
            <person name="Schackwitz W."/>
            <person name="Schmutz J."/>
            <person name="Shahriari M."/>
            <person name="Shelest E."/>
            <person name="Silva-Franco F."/>
            <person name="Soanes D."/>
            <person name="Syed K."/>
            <person name="Tagua V.G."/>
            <person name="Talbot N.J."/>
            <person name="Thon M."/>
            <person name="De vries R.P."/>
            <person name="Wiebenga A."/>
            <person name="Yadav J.S."/>
            <person name="Braun E.L."/>
            <person name="Baker S."/>
            <person name="Garre V."/>
            <person name="Horwitz B."/>
            <person name="Torres-Martinez S."/>
            <person name="Idnurm A."/>
            <person name="Herrera-Estrella A."/>
            <person name="Gabaldon T."/>
            <person name="Grigoriev I.V."/>
        </authorList>
    </citation>
    <scope>NUCLEOTIDE SEQUENCE [LARGE SCALE GENOMIC DNA]</scope>
    <source>
        <strain evidence="2">NRRL 1555(-)</strain>
    </source>
</reference>
<dbReference type="GeneID" id="29001413"/>
<organism evidence="1 2">
    <name type="scientific">Phycomyces blakesleeanus (strain ATCC 8743b / DSM 1359 / FGSC 10004 / NBRC 33097 / NRRL 1555)</name>
    <dbReference type="NCBI Taxonomy" id="763407"/>
    <lineage>
        <taxon>Eukaryota</taxon>
        <taxon>Fungi</taxon>
        <taxon>Fungi incertae sedis</taxon>
        <taxon>Mucoromycota</taxon>
        <taxon>Mucoromycotina</taxon>
        <taxon>Mucoromycetes</taxon>
        <taxon>Mucorales</taxon>
        <taxon>Phycomycetaceae</taxon>
        <taxon>Phycomyces</taxon>
    </lineage>
</organism>
<gene>
    <name evidence="1" type="ORF">PHYBLDRAFT_59498</name>
</gene>